<dbReference type="Proteomes" id="UP000243205">
    <property type="component" value="Unassembled WGS sequence"/>
</dbReference>
<dbReference type="Gene3D" id="3.30.565.10">
    <property type="entry name" value="Histidine kinase-like ATPase, C-terminal domain"/>
    <property type="match status" value="1"/>
</dbReference>
<evidence type="ECO:0000256" key="7">
    <source>
        <dbReference type="SAM" id="Coils"/>
    </source>
</evidence>
<dbReference type="InterPro" id="IPR004358">
    <property type="entry name" value="Sig_transdc_His_kin-like_C"/>
</dbReference>
<evidence type="ECO:0000256" key="6">
    <source>
        <dbReference type="ARBA" id="ARBA00022777"/>
    </source>
</evidence>
<dbReference type="GO" id="GO:0016020">
    <property type="term" value="C:membrane"/>
    <property type="evidence" value="ECO:0007669"/>
    <property type="project" value="UniProtKB-SubCell"/>
</dbReference>
<keyword evidence="7" id="KW-0175">Coiled coil</keyword>
<dbReference type="InterPro" id="IPR005467">
    <property type="entry name" value="His_kinase_dom"/>
</dbReference>
<evidence type="ECO:0000256" key="3">
    <source>
        <dbReference type="ARBA" id="ARBA00012438"/>
    </source>
</evidence>
<dbReference type="InterPro" id="IPR036097">
    <property type="entry name" value="HisK_dim/P_sf"/>
</dbReference>
<feature type="domain" description="Histidine kinase" evidence="9">
    <location>
        <begin position="311"/>
        <end position="519"/>
    </location>
</feature>
<sequence length="521" mass="58413">MKIRLSLLVRFMAVIGAVLLVTMLVFVIVNVRLQREITLENSLHDADYLSEAILRSTYYQMLTDDREMLYKMIEEVGAMDGIRRIRLFNKDGVVTFSTDKAELGTVLGLSAEGCSFCHVETGPPLSFATTAARGRTFVDDRGETFLGVTKPIYNEPSCYTGSCHYHPPDRELNGILDVQLSLQSRLHQVDVFRNYFIVLTCVLLVLLFLALLLLTKRFIITPVQALLEHQRRLSLGDLDAQAQISASDELGELAQGANEMTRHLRQSQEEIRRWAATLENKVEQRTRQIREMQGSLARSERLAALGKLVAGIAHEINNPLTGILMFSSMAAETPELDPQVREDLQTITRETQRCAGIVRGLLDFGRESIPQKNFCNINGVVDKALALVEHQALFQDIVIYRNYCEELPELEVDPNQLEQVFVNMFINAAQAMSQGGTLTIDTWEEADEVLIRICDSGSGIPQDILERIFDPFFTTKEDQGTGLGLSVSYGIVENHGGRIEVRSTEGEGTCFTISLPKEYQS</sequence>
<dbReference type="CDD" id="cd00082">
    <property type="entry name" value="HisKA"/>
    <property type="match status" value="1"/>
</dbReference>
<dbReference type="RefSeq" id="WP_245691290.1">
    <property type="nucleotide sequence ID" value="NZ_CALFZY010000006.1"/>
</dbReference>
<dbReference type="Gene3D" id="1.10.287.130">
    <property type="match status" value="1"/>
</dbReference>
<dbReference type="Pfam" id="PF02518">
    <property type="entry name" value="HATPase_c"/>
    <property type="match status" value="1"/>
</dbReference>
<dbReference type="Gene3D" id="6.10.340.10">
    <property type="match status" value="1"/>
</dbReference>
<keyword evidence="6 11" id="KW-0418">Kinase</keyword>
<evidence type="ECO:0000313" key="12">
    <source>
        <dbReference type="Proteomes" id="UP000243205"/>
    </source>
</evidence>
<protein>
    <recommendedName>
        <fullName evidence="3">histidine kinase</fullName>
        <ecNumber evidence="3">2.7.13.3</ecNumber>
    </recommendedName>
</protein>
<keyword evidence="5" id="KW-0808">Transferase</keyword>
<dbReference type="CDD" id="cd06225">
    <property type="entry name" value="HAMP"/>
    <property type="match status" value="1"/>
</dbReference>
<dbReference type="Pfam" id="PF00672">
    <property type="entry name" value="HAMP"/>
    <property type="match status" value="1"/>
</dbReference>
<evidence type="ECO:0000259" key="10">
    <source>
        <dbReference type="PROSITE" id="PS50885"/>
    </source>
</evidence>
<dbReference type="InterPro" id="IPR036890">
    <property type="entry name" value="HATPase_C_sf"/>
</dbReference>
<dbReference type="Pfam" id="PF00512">
    <property type="entry name" value="HisKA"/>
    <property type="match status" value="1"/>
</dbReference>
<dbReference type="STRING" id="57664.SAMN05661003_101321"/>
<evidence type="ECO:0000256" key="4">
    <source>
        <dbReference type="ARBA" id="ARBA00022553"/>
    </source>
</evidence>
<dbReference type="PANTHER" id="PTHR43065">
    <property type="entry name" value="SENSOR HISTIDINE KINASE"/>
    <property type="match status" value="1"/>
</dbReference>
<dbReference type="EC" id="2.7.13.3" evidence="3"/>
<dbReference type="EMBL" id="FNAQ01000001">
    <property type="protein sequence ID" value="SDD79298.1"/>
    <property type="molecule type" value="Genomic_DNA"/>
</dbReference>
<dbReference type="InterPro" id="IPR003661">
    <property type="entry name" value="HisK_dim/P_dom"/>
</dbReference>
<feature type="coiled-coil region" evidence="7">
    <location>
        <begin position="264"/>
        <end position="295"/>
    </location>
</feature>
<dbReference type="PANTHER" id="PTHR43065:SF42">
    <property type="entry name" value="TWO-COMPONENT SENSOR PPRA"/>
    <property type="match status" value="1"/>
</dbReference>
<feature type="transmembrane region" description="Helical" evidence="8">
    <location>
        <begin position="195"/>
        <end position="214"/>
    </location>
</feature>
<reference evidence="12" key="1">
    <citation type="submission" date="2016-10" db="EMBL/GenBank/DDBJ databases">
        <authorList>
            <person name="Varghese N."/>
            <person name="Submissions S."/>
        </authorList>
    </citation>
    <scope>NUCLEOTIDE SEQUENCE [LARGE SCALE GENOMIC DNA]</scope>
    <source>
        <strain evidence="12">DSM 8987</strain>
    </source>
</reference>
<evidence type="ECO:0000256" key="8">
    <source>
        <dbReference type="SAM" id="Phobius"/>
    </source>
</evidence>
<dbReference type="AlphaFoldDB" id="A0A1G6XM81"/>
<evidence type="ECO:0000256" key="1">
    <source>
        <dbReference type="ARBA" id="ARBA00000085"/>
    </source>
</evidence>
<dbReference type="SUPFAM" id="SSF47384">
    <property type="entry name" value="Homodimeric domain of signal transducing histidine kinase"/>
    <property type="match status" value="1"/>
</dbReference>
<evidence type="ECO:0000256" key="5">
    <source>
        <dbReference type="ARBA" id="ARBA00022679"/>
    </source>
</evidence>
<keyword evidence="12" id="KW-1185">Reference proteome</keyword>
<keyword evidence="8" id="KW-1133">Transmembrane helix</keyword>
<name>A0A1G6XM81_9BACT</name>
<keyword evidence="4" id="KW-0597">Phosphoprotein</keyword>
<dbReference type="GO" id="GO:0000155">
    <property type="term" value="F:phosphorelay sensor kinase activity"/>
    <property type="evidence" value="ECO:0007669"/>
    <property type="project" value="InterPro"/>
</dbReference>
<feature type="transmembrane region" description="Helical" evidence="8">
    <location>
        <begin position="7"/>
        <end position="29"/>
    </location>
</feature>
<evidence type="ECO:0000259" key="9">
    <source>
        <dbReference type="PROSITE" id="PS50109"/>
    </source>
</evidence>
<accession>A0A1G6XM81</accession>
<comment type="catalytic activity">
    <reaction evidence="1">
        <text>ATP + protein L-histidine = ADP + protein N-phospho-L-histidine.</text>
        <dbReference type="EC" id="2.7.13.3"/>
    </reaction>
</comment>
<dbReference type="Gene3D" id="3.30.450.290">
    <property type="match status" value="1"/>
</dbReference>
<proteinExistence type="predicted"/>
<evidence type="ECO:0000313" key="11">
    <source>
        <dbReference type="EMBL" id="SDD79298.1"/>
    </source>
</evidence>
<dbReference type="InterPro" id="IPR003660">
    <property type="entry name" value="HAMP_dom"/>
</dbReference>
<dbReference type="SMART" id="SM00387">
    <property type="entry name" value="HATPase_c"/>
    <property type="match status" value="1"/>
</dbReference>
<organism evidence="11 12">
    <name type="scientific">Desulfuromonas thiophila</name>
    <dbReference type="NCBI Taxonomy" id="57664"/>
    <lineage>
        <taxon>Bacteria</taxon>
        <taxon>Pseudomonadati</taxon>
        <taxon>Thermodesulfobacteriota</taxon>
        <taxon>Desulfuromonadia</taxon>
        <taxon>Desulfuromonadales</taxon>
        <taxon>Desulfuromonadaceae</taxon>
        <taxon>Desulfuromonas</taxon>
    </lineage>
</organism>
<dbReference type="SMART" id="SM00304">
    <property type="entry name" value="HAMP"/>
    <property type="match status" value="1"/>
</dbReference>
<keyword evidence="8" id="KW-0812">Transmembrane</keyword>
<dbReference type="InterPro" id="IPR003594">
    <property type="entry name" value="HATPase_dom"/>
</dbReference>
<keyword evidence="8" id="KW-0472">Membrane</keyword>
<dbReference type="PROSITE" id="PS50885">
    <property type="entry name" value="HAMP"/>
    <property type="match status" value="1"/>
</dbReference>
<feature type="domain" description="HAMP" evidence="10">
    <location>
        <begin position="217"/>
        <end position="269"/>
    </location>
</feature>
<dbReference type="PROSITE" id="PS50109">
    <property type="entry name" value="HIS_KIN"/>
    <property type="match status" value="1"/>
</dbReference>
<dbReference type="SMART" id="SM00388">
    <property type="entry name" value="HisKA"/>
    <property type="match status" value="1"/>
</dbReference>
<dbReference type="SUPFAM" id="SSF55874">
    <property type="entry name" value="ATPase domain of HSP90 chaperone/DNA topoisomerase II/histidine kinase"/>
    <property type="match status" value="1"/>
</dbReference>
<evidence type="ECO:0000256" key="2">
    <source>
        <dbReference type="ARBA" id="ARBA00004370"/>
    </source>
</evidence>
<comment type="subcellular location">
    <subcellularLocation>
        <location evidence="2">Membrane</location>
    </subcellularLocation>
</comment>
<dbReference type="SUPFAM" id="SSF158472">
    <property type="entry name" value="HAMP domain-like"/>
    <property type="match status" value="1"/>
</dbReference>
<gene>
    <name evidence="11" type="ORF">SAMN05661003_101321</name>
</gene>
<dbReference type="PRINTS" id="PR00344">
    <property type="entry name" value="BCTRLSENSOR"/>
</dbReference>